<evidence type="ECO:0000259" key="2">
    <source>
        <dbReference type="PROSITE" id="PS51677"/>
    </source>
</evidence>
<dbReference type="RefSeq" id="WP_144854400.1">
    <property type="nucleotide sequence ID" value="NZ_VNJI01000068.1"/>
</dbReference>
<dbReference type="PANTHER" id="PTHR10587:SF125">
    <property type="entry name" value="POLYSACCHARIDE DEACETYLASE YHEN-RELATED"/>
    <property type="match status" value="1"/>
</dbReference>
<dbReference type="GO" id="GO:0016810">
    <property type="term" value="F:hydrolase activity, acting on carbon-nitrogen (but not peptide) bonds"/>
    <property type="evidence" value="ECO:0007669"/>
    <property type="project" value="InterPro"/>
</dbReference>
<dbReference type="SUPFAM" id="SSF88713">
    <property type="entry name" value="Glycoside hydrolase/deacetylase"/>
    <property type="match status" value="1"/>
</dbReference>
<organism evidence="3 4">
    <name type="scientific">Paenibacillus cremeus</name>
    <dbReference type="NCBI Taxonomy" id="2163881"/>
    <lineage>
        <taxon>Bacteria</taxon>
        <taxon>Bacillati</taxon>
        <taxon>Bacillota</taxon>
        <taxon>Bacilli</taxon>
        <taxon>Bacillales</taxon>
        <taxon>Paenibacillaceae</taxon>
        <taxon>Paenibacillus</taxon>
    </lineage>
</organism>
<comment type="caution">
    <text evidence="3">The sequence shown here is derived from an EMBL/GenBank/DDBJ whole genome shotgun (WGS) entry which is preliminary data.</text>
</comment>
<dbReference type="InterPro" id="IPR012854">
    <property type="entry name" value="Cu_amine_oxidase-like_N"/>
</dbReference>
<sequence length="473" mass="51762">MMNGQQGGLQRAWKKAVTWVCCIPLLGITALPGMAWAGTAGEDDPEAVFAAMKAGKHVELDKSYTTPVKPTVYLTFDDGPSKLTPQVLDILKAEEVKGTFFVLGQQVEAQPDIAARIVNEGHAIGNHSYNHVYNELYSDFSVFWKQIQRTENIINAATGVTPRLLRAPGGTSGNFDPFYFYFLDQAGYEVHDWNIDSGDSTKVGVPASEIYQTVQKGPFRHEVIVLMHDSSGHGESVKALPKIIRLFKERGYDFASLTPEVKPVHGSNGKPKWSRSLSRSSFNQFAAAAAEHRQVWAPQQEAAPEPEAPPAPPTPAPEDIGPEQLSVRMNESASSLELSKGQFLFHGNSFYVPLRPFVEAMGAKVEWVGDQRIARVTYGLYTAEYDLGKQELRLLQPRGSALLGPVVTTVPLPGMQLKEGTIYVPLRQTVELFGHTVTGYEAGEGSSAAVVTIQLQGSLGLQSISGLFKRFDQ</sequence>
<evidence type="ECO:0000313" key="3">
    <source>
        <dbReference type="EMBL" id="TVY01850.1"/>
    </source>
</evidence>
<dbReference type="PROSITE" id="PS51677">
    <property type="entry name" value="NODB"/>
    <property type="match status" value="1"/>
</dbReference>
<feature type="region of interest" description="Disordered" evidence="1">
    <location>
        <begin position="293"/>
        <end position="322"/>
    </location>
</feature>
<dbReference type="Pfam" id="PF07833">
    <property type="entry name" value="Cu_amine_oxidN1"/>
    <property type="match status" value="1"/>
</dbReference>
<evidence type="ECO:0000313" key="4">
    <source>
        <dbReference type="Proteomes" id="UP000317036"/>
    </source>
</evidence>
<feature type="compositionally biased region" description="Pro residues" evidence="1">
    <location>
        <begin position="306"/>
        <end position="316"/>
    </location>
</feature>
<dbReference type="EMBL" id="VNJI01000068">
    <property type="protein sequence ID" value="TVY01850.1"/>
    <property type="molecule type" value="Genomic_DNA"/>
</dbReference>
<dbReference type="InterPro" id="IPR011330">
    <property type="entry name" value="Glyco_hydro/deAcase_b/a-brl"/>
</dbReference>
<evidence type="ECO:0000256" key="1">
    <source>
        <dbReference type="SAM" id="MobiDB-lite"/>
    </source>
</evidence>
<dbReference type="InterPro" id="IPR002509">
    <property type="entry name" value="NODB_dom"/>
</dbReference>
<keyword evidence="4" id="KW-1185">Reference proteome</keyword>
<dbReference type="AlphaFoldDB" id="A0A559JPR1"/>
<protein>
    <submittedName>
        <fullName evidence="3">Polysaccharide deacetylase family protein</fullName>
    </submittedName>
</protein>
<dbReference type="InterPro" id="IPR050248">
    <property type="entry name" value="Polysacc_deacetylase_ArnD"/>
</dbReference>
<name>A0A559JPR1_9BACL</name>
<dbReference type="Pfam" id="PF01522">
    <property type="entry name" value="Polysacc_deac_1"/>
    <property type="match status" value="1"/>
</dbReference>
<dbReference type="Proteomes" id="UP000317036">
    <property type="component" value="Unassembled WGS sequence"/>
</dbReference>
<reference evidence="3 4" key="1">
    <citation type="submission" date="2019-07" db="EMBL/GenBank/DDBJ databases">
        <authorList>
            <person name="Kim J."/>
        </authorList>
    </citation>
    <scope>NUCLEOTIDE SEQUENCE [LARGE SCALE GENOMIC DNA]</scope>
    <source>
        <strain evidence="3 4">JC52</strain>
    </source>
</reference>
<dbReference type="Gene3D" id="3.30.457.10">
    <property type="entry name" value="Copper amine oxidase-like, N-terminal domain"/>
    <property type="match status" value="1"/>
</dbReference>
<dbReference type="OrthoDB" id="258610at2"/>
<proteinExistence type="predicted"/>
<dbReference type="Gene3D" id="3.20.20.370">
    <property type="entry name" value="Glycoside hydrolase/deacetylase"/>
    <property type="match status" value="1"/>
</dbReference>
<dbReference type="SUPFAM" id="SSF55383">
    <property type="entry name" value="Copper amine oxidase, domain N"/>
    <property type="match status" value="1"/>
</dbReference>
<gene>
    <name evidence="3" type="ORF">FPZ49_32155</name>
</gene>
<dbReference type="PANTHER" id="PTHR10587">
    <property type="entry name" value="GLYCOSYL TRANSFERASE-RELATED"/>
    <property type="match status" value="1"/>
</dbReference>
<dbReference type="GO" id="GO:0005975">
    <property type="term" value="P:carbohydrate metabolic process"/>
    <property type="evidence" value="ECO:0007669"/>
    <property type="project" value="InterPro"/>
</dbReference>
<accession>A0A559JPR1</accession>
<dbReference type="CDD" id="cd10944">
    <property type="entry name" value="CE4_SmPgdA_like"/>
    <property type="match status" value="1"/>
</dbReference>
<feature type="domain" description="NodB homology" evidence="2">
    <location>
        <begin position="70"/>
        <end position="255"/>
    </location>
</feature>
<dbReference type="InterPro" id="IPR036582">
    <property type="entry name" value="Mao_N_sf"/>
</dbReference>